<dbReference type="EMBL" id="CAJNOT010000314">
    <property type="protein sequence ID" value="CAF0937753.1"/>
    <property type="molecule type" value="Genomic_DNA"/>
</dbReference>
<dbReference type="Proteomes" id="UP000663864">
    <property type="component" value="Unassembled WGS sequence"/>
</dbReference>
<protein>
    <submittedName>
        <fullName evidence="1">Uncharacterized protein</fullName>
    </submittedName>
</protein>
<sequence length="68" mass="7389">MFGSLLMTECVSEIPLRSSEDEILSPLPSDFEQVLFEPLIGIQQPLSSLQAAGQERVPLPTSIESSVT</sequence>
<reference evidence="1" key="1">
    <citation type="submission" date="2021-02" db="EMBL/GenBank/DDBJ databases">
        <authorList>
            <person name="Nowell W R."/>
        </authorList>
    </citation>
    <scope>NUCLEOTIDE SEQUENCE</scope>
</reference>
<evidence type="ECO:0000313" key="2">
    <source>
        <dbReference type="Proteomes" id="UP000663864"/>
    </source>
</evidence>
<evidence type="ECO:0000313" key="1">
    <source>
        <dbReference type="EMBL" id="CAF0937753.1"/>
    </source>
</evidence>
<comment type="caution">
    <text evidence="1">The sequence shown here is derived from an EMBL/GenBank/DDBJ whole genome shotgun (WGS) entry which is preliminary data.</text>
</comment>
<organism evidence="1 2">
    <name type="scientific">Rotaria sordida</name>
    <dbReference type="NCBI Taxonomy" id="392033"/>
    <lineage>
        <taxon>Eukaryota</taxon>
        <taxon>Metazoa</taxon>
        <taxon>Spiralia</taxon>
        <taxon>Gnathifera</taxon>
        <taxon>Rotifera</taxon>
        <taxon>Eurotatoria</taxon>
        <taxon>Bdelloidea</taxon>
        <taxon>Philodinida</taxon>
        <taxon>Philodinidae</taxon>
        <taxon>Rotaria</taxon>
    </lineage>
</organism>
<accession>A0A814CAV4</accession>
<name>A0A814CAV4_9BILA</name>
<proteinExistence type="predicted"/>
<gene>
    <name evidence="1" type="ORF">ZHD862_LOCUS9294</name>
</gene>
<dbReference type="AlphaFoldDB" id="A0A814CAV4"/>